<evidence type="ECO:0000256" key="6">
    <source>
        <dbReference type="PIRSR" id="PIRSR601548-2"/>
    </source>
</evidence>
<dbReference type="PROSITE" id="PS52011">
    <property type="entry name" value="PEPTIDASE_M2"/>
    <property type="match status" value="1"/>
</dbReference>
<evidence type="ECO:0000256" key="11">
    <source>
        <dbReference type="RuleBase" id="RU361144"/>
    </source>
</evidence>
<evidence type="ECO:0000313" key="14">
    <source>
        <dbReference type="Proteomes" id="UP000325440"/>
    </source>
</evidence>
<feature type="binding site" evidence="6">
    <location>
        <position position="327"/>
    </location>
    <ligand>
        <name>chloride</name>
        <dbReference type="ChEBI" id="CHEBI:17996"/>
        <label>1</label>
    </ligand>
</feature>
<dbReference type="EC" id="3.4.-.-" evidence="11"/>
<evidence type="ECO:0000256" key="8">
    <source>
        <dbReference type="PIRSR" id="PIRSR601548-4"/>
    </source>
</evidence>
<sequence length="727" mass="84520">MAVPLEVSYRGTTLDGTIKKLPLHSEFHATRYEIGRRTKHTHVRAVHTVVVNRQRSRETTDGTCSWAERKTCPGTDDVPPVDNGGRVHHHLGTTEAKTIYKETGIINKRAPELSEGSRQLHHHRRTRRMSTVTSTPTRSVGGGSTKTDEKIRNFHHLTRKELNLYAIAQWNYHTNRNNETIRNALESSNRLFLYQRLLVSSAQNLSLAFDMNYEDLLPFVYFLRDHGVCQMSLSSFNTIITLKSKLKTAIGGLTFCEYRKTTGRPCDMSADEMHFIMADSLDAAELKYYWKAWHNHTSYEVKNIYLKYIGLLNHKAKHLNKYYMKPYLNENCNLNVNRIYESVRPLYLQLYTHIRKVLRDKFGTTVVSFKGPVPVHLLGSILGQPWTNLLPHLVHGRFNTDAPYRKSTAKTSKLLFDRANGFFSSIGMDCVPKSVWSQSMLFNENDRFADCAPSSWDMYKNNDFRIKMCFQDTVEDVYTMHKQLGLVHYFSAYKKQPIAFQHIPDAVFVEGLLNALTLSVRYREFISRHNDSVTSRHAYLLQMALEKVAVLPYAYAADAWHSEVFKGNFAPKRMNDHWWSKRLKYEGVVSPISKLKDKLINNNYRPFDPSASYNTLTELPAIRLFLVPIVEFQIFRALCMICDEYDRKNSKNRHLYECNLRGYRQIGKVIKSVMSKGSSVKWPYLFERIVGHRRLEEGPLLEYFKPLFDHLCVTNNKTNEFIGWKNW</sequence>
<dbReference type="GO" id="GO:0008237">
    <property type="term" value="F:metallopeptidase activity"/>
    <property type="evidence" value="ECO:0007669"/>
    <property type="project" value="UniProtKB-KW"/>
</dbReference>
<dbReference type="GO" id="GO:0008241">
    <property type="term" value="F:peptidyl-dipeptidase activity"/>
    <property type="evidence" value="ECO:0007669"/>
    <property type="project" value="InterPro"/>
</dbReference>
<evidence type="ECO:0000313" key="13">
    <source>
        <dbReference type="EMBL" id="VVC31557.1"/>
    </source>
</evidence>
<feature type="binding site" evidence="7">
    <location>
        <position position="510"/>
    </location>
    <ligand>
        <name>Zn(2+)</name>
        <dbReference type="ChEBI" id="CHEBI:29105"/>
        <label>1</label>
        <note>catalytic</note>
    </ligand>
</feature>
<feature type="disulfide bond" evidence="8">
    <location>
        <begin position="639"/>
        <end position="658"/>
    </location>
</feature>
<dbReference type="Proteomes" id="UP000325440">
    <property type="component" value="Unassembled WGS sequence"/>
</dbReference>
<dbReference type="EMBL" id="CABPRJ010000950">
    <property type="protein sequence ID" value="VVC31557.1"/>
    <property type="molecule type" value="Genomic_DNA"/>
</dbReference>
<gene>
    <name evidence="13" type="ORF">CINCED_3A018180</name>
</gene>
<keyword evidence="11" id="KW-0482">Metalloprotease</keyword>
<dbReference type="CDD" id="cd06461">
    <property type="entry name" value="M2_ACE"/>
    <property type="match status" value="1"/>
</dbReference>
<dbReference type="PRINTS" id="PR00791">
    <property type="entry name" value="PEPDIPTASEA"/>
</dbReference>
<comment type="caution">
    <text evidence="10">Lacks conserved residue(s) required for the propagation of feature annotation.</text>
</comment>
<evidence type="ECO:0000256" key="2">
    <source>
        <dbReference type="ARBA" id="ARBA00022729"/>
    </source>
</evidence>
<keyword evidence="11" id="KW-0645">Protease</keyword>
<evidence type="ECO:0000256" key="9">
    <source>
        <dbReference type="PIRSR" id="PIRSR601548-8"/>
    </source>
</evidence>
<feature type="disulfide bond" evidence="8">
    <location>
        <begin position="256"/>
        <end position="266"/>
    </location>
</feature>
<evidence type="ECO:0000256" key="4">
    <source>
        <dbReference type="ARBA" id="ARBA00023180"/>
    </source>
</evidence>
<feature type="compositionally biased region" description="Low complexity" evidence="12">
    <location>
        <begin position="129"/>
        <end position="139"/>
    </location>
</feature>
<dbReference type="Pfam" id="PF01401">
    <property type="entry name" value="Peptidase_M2"/>
    <property type="match status" value="1"/>
</dbReference>
<comment type="cofactor">
    <cofactor evidence="11">
        <name>Zn(2+)</name>
        <dbReference type="ChEBI" id="CHEBI:29105"/>
    </cofactor>
    <text evidence="11">Binds 1 zinc ion per subunit.</text>
</comment>
<keyword evidence="11" id="KW-0378">Hydrolase</keyword>
<dbReference type="GO" id="GO:0016020">
    <property type="term" value="C:membrane"/>
    <property type="evidence" value="ECO:0007669"/>
    <property type="project" value="InterPro"/>
</dbReference>
<keyword evidence="3 8" id="KW-1015">Disulfide bond</keyword>
<accession>A0A5E4MH98</accession>
<dbReference type="PANTHER" id="PTHR10514:SF27">
    <property type="entry name" value="ANGIOTENSIN-CONVERTING ENZYME"/>
    <property type="match status" value="1"/>
</dbReference>
<feature type="region of interest" description="Disordered" evidence="12">
    <location>
        <begin position="111"/>
        <end position="147"/>
    </location>
</feature>
<dbReference type="GO" id="GO:0046872">
    <property type="term" value="F:metal ion binding"/>
    <property type="evidence" value="ECO:0007669"/>
    <property type="project" value="UniProtKB-KW"/>
</dbReference>
<evidence type="ECO:0000256" key="3">
    <source>
        <dbReference type="ARBA" id="ARBA00023157"/>
    </source>
</evidence>
<keyword evidence="11" id="KW-0121">Carboxypeptidase</keyword>
<keyword evidence="14" id="KW-1185">Reference proteome</keyword>
<evidence type="ECO:0000256" key="7">
    <source>
        <dbReference type="PIRSR" id="PIRSR601548-3"/>
    </source>
</evidence>
<evidence type="ECO:0000256" key="10">
    <source>
        <dbReference type="PROSITE-ProRule" id="PRU01355"/>
    </source>
</evidence>
<name>A0A5E4MH98_9HEMI</name>
<feature type="compositionally biased region" description="Basic residues" evidence="12">
    <location>
        <begin position="119"/>
        <end position="128"/>
    </location>
</feature>
<comment type="similarity">
    <text evidence="1 10 11">Belongs to the peptidase M2 family.</text>
</comment>
<feature type="glycosylation site" description="N-linked (GlcNAc...) asparagine" evidence="5">
    <location>
        <position position="175"/>
    </location>
</feature>
<dbReference type="SUPFAM" id="SSF55486">
    <property type="entry name" value="Metalloproteases ('zincins'), catalytic domain"/>
    <property type="match status" value="1"/>
</dbReference>
<evidence type="ECO:0000256" key="1">
    <source>
        <dbReference type="ARBA" id="ARBA00008139"/>
    </source>
</evidence>
<dbReference type="GO" id="GO:0004180">
    <property type="term" value="F:carboxypeptidase activity"/>
    <property type="evidence" value="ECO:0007669"/>
    <property type="project" value="UniProtKB-KW"/>
</dbReference>
<evidence type="ECO:0000256" key="5">
    <source>
        <dbReference type="PIRSR" id="PIRSR601548-10"/>
    </source>
</evidence>
<dbReference type="AlphaFoldDB" id="A0A5E4MH98"/>
<feature type="binding site" evidence="6">
    <location>
        <position position="623"/>
    </location>
    <ligand>
        <name>chloride</name>
        <dbReference type="ChEBI" id="CHEBI:17996"/>
        <label>1</label>
    </ligand>
</feature>
<organism evidence="13 14">
    <name type="scientific">Cinara cedri</name>
    <dbReference type="NCBI Taxonomy" id="506608"/>
    <lineage>
        <taxon>Eukaryota</taxon>
        <taxon>Metazoa</taxon>
        <taxon>Ecdysozoa</taxon>
        <taxon>Arthropoda</taxon>
        <taxon>Hexapoda</taxon>
        <taxon>Insecta</taxon>
        <taxon>Pterygota</taxon>
        <taxon>Neoptera</taxon>
        <taxon>Paraneoptera</taxon>
        <taxon>Hemiptera</taxon>
        <taxon>Sternorrhyncha</taxon>
        <taxon>Aphidomorpha</taxon>
        <taxon>Aphidoidea</taxon>
        <taxon>Aphididae</taxon>
        <taxon>Lachninae</taxon>
        <taxon>Cinara</taxon>
    </lineage>
</organism>
<feature type="binding site" evidence="9">
    <location>
        <position position="510"/>
    </location>
    <ligand>
        <name>Zn(2+)</name>
        <dbReference type="ChEBI" id="CHEBI:29105"/>
        <label>2</label>
        <note>catalytic</note>
    </ligand>
</feature>
<keyword evidence="2" id="KW-0732">Signal</keyword>
<dbReference type="InterPro" id="IPR001548">
    <property type="entry name" value="Peptidase_M2"/>
</dbReference>
<dbReference type="GO" id="GO:0006508">
    <property type="term" value="P:proteolysis"/>
    <property type="evidence" value="ECO:0007669"/>
    <property type="project" value="UniProtKB-KW"/>
</dbReference>
<proteinExistence type="inferred from homology"/>
<evidence type="ECO:0000256" key="12">
    <source>
        <dbReference type="SAM" id="MobiDB-lite"/>
    </source>
</evidence>
<feature type="disulfide bond" evidence="8 10">
    <location>
        <begin position="451"/>
        <end position="469"/>
    </location>
</feature>
<reference evidence="13 14" key="1">
    <citation type="submission" date="2019-08" db="EMBL/GenBank/DDBJ databases">
        <authorList>
            <person name="Alioto T."/>
            <person name="Alioto T."/>
            <person name="Gomez Garrido J."/>
        </authorList>
    </citation>
    <scope>NUCLEOTIDE SEQUENCE [LARGE SCALE GENOMIC DNA]</scope>
</reference>
<keyword evidence="7 11" id="KW-0862">Zinc</keyword>
<keyword evidence="7 11" id="KW-0479">Metal-binding</keyword>
<dbReference type="PANTHER" id="PTHR10514">
    <property type="entry name" value="ANGIOTENSIN-CONVERTING ENZYME"/>
    <property type="match status" value="1"/>
</dbReference>
<protein>
    <recommendedName>
        <fullName evidence="11">Angiotensin-converting enzyme</fullName>
        <ecNumber evidence="11">3.4.-.-</ecNumber>
    </recommendedName>
</protein>
<keyword evidence="4 5" id="KW-0325">Glycoprotein</keyword>
<dbReference type="OrthoDB" id="7361988at2759"/>